<proteinExistence type="predicted"/>
<reference evidence="1 2" key="1">
    <citation type="journal article" date="2016" name="Nat. Commun.">
        <title>Thousands of microbial genomes shed light on interconnected biogeochemical processes in an aquifer system.</title>
        <authorList>
            <person name="Anantharaman K."/>
            <person name="Brown C.T."/>
            <person name="Hug L.A."/>
            <person name="Sharon I."/>
            <person name="Castelle C.J."/>
            <person name="Probst A.J."/>
            <person name="Thomas B.C."/>
            <person name="Singh A."/>
            <person name="Wilkins M.J."/>
            <person name="Karaoz U."/>
            <person name="Brodie E.L."/>
            <person name="Williams K.H."/>
            <person name="Hubbard S.S."/>
            <person name="Banfield J.F."/>
        </authorList>
    </citation>
    <scope>NUCLEOTIDE SEQUENCE [LARGE SCALE GENOMIC DNA]</scope>
</reference>
<gene>
    <name evidence="1" type="ORF">A3C25_04500</name>
</gene>
<comment type="caution">
    <text evidence="1">The sequence shown here is derived from an EMBL/GenBank/DDBJ whole genome shotgun (WGS) entry which is preliminary data.</text>
</comment>
<dbReference type="AlphaFoldDB" id="A0A1F7GY40"/>
<dbReference type="EMBL" id="MFZO01000042">
    <property type="protein sequence ID" value="OGK23848.1"/>
    <property type="molecule type" value="Genomic_DNA"/>
</dbReference>
<evidence type="ECO:0000313" key="1">
    <source>
        <dbReference type="EMBL" id="OGK23848.1"/>
    </source>
</evidence>
<protein>
    <recommendedName>
        <fullName evidence="3">Phospholipid/glycerol acyltransferase domain-containing protein</fullName>
    </recommendedName>
</protein>
<name>A0A1F7GY40_9BACT</name>
<evidence type="ECO:0000313" key="2">
    <source>
        <dbReference type="Proteomes" id="UP000177913"/>
    </source>
</evidence>
<dbReference type="SUPFAM" id="SSF69593">
    <property type="entry name" value="Glycerol-3-phosphate (1)-acyltransferase"/>
    <property type="match status" value="1"/>
</dbReference>
<organism evidence="1 2">
    <name type="scientific">Candidatus Roizmanbacteria bacterium RIFCSPHIGHO2_02_FULL_38_11</name>
    <dbReference type="NCBI Taxonomy" id="1802039"/>
    <lineage>
        <taxon>Bacteria</taxon>
        <taxon>Candidatus Roizmaniibacteriota</taxon>
    </lineage>
</organism>
<evidence type="ECO:0008006" key="3">
    <source>
        <dbReference type="Google" id="ProtNLM"/>
    </source>
</evidence>
<sequence>MSEQNPISHQFHPTPLGWLTENLTRFTQIKLEGEDNLTTAQQWLARGGSLIVYFLPHSWIFDPALITQYAINPYLYAINPYLNEEGARPMAWLTSIKFTGGLTGVKPFNRIERAGAQQFANRQHFLQLPIVQKYLITPENEAAAHQMNFRSIRHAIRILKAGGIVGASPEGTRGKTGGLLRANDGIELLLKCPRAAALPVVLSVGRFFNRYFSRFSPDSSVELRIGNLINYQQAESLTELYFWKDEQRGIFTVADALMMHAVDNTLPIRKPGVDPYGEYSWKRIGIHWDRIVKPDSTPPVADLAGL</sequence>
<dbReference type="Proteomes" id="UP000177913">
    <property type="component" value="Unassembled WGS sequence"/>
</dbReference>
<accession>A0A1F7GY40</accession>